<dbReference type="EMBL" id="JABFJV010000012">
    <property type="protein sequence ID" value="NOK32363.1"/>
    <property type="molecule type" value="Genomic_DNA"/>
</dbReference>
<organism evidence="2 3">
    <name type="scientific">Corallococcus exercitus</name>
    <dbReference type="NCBI Taxonomy" id="2316736"/>
    <lineage>
        <taxon>Bacteria</taxon>
        <taxon>Pseudomonadati</taxon>
        <taxon>Myxococcota</taxon>
        <taxon>Myxococcia</taxon>
        <taxon>Myxococcales</taxon>
        <taxon>Cystobacterineae</taxon>
        <taxon>Myxococcaceae</taxon>
        <taxon>Corallococcus</taxon>
    </lineage>
</organism>
<comment type="caution">
    <text evidence="2">The sequence shown here is derived from an EMBL/GenBank/DDBJ whole genome shotgun (WGS) entry which is preliminary data.</text>
</comment>
<reference evidence="2 3" key="1">
    <citation type="submission" date="2020-05" db="EMBL/GenBank/DDBJ databases">
        <authorList>
            <person name="Whitworth D."/>
        </authorList>
    </citation>
    <scope>NUCLEOTIDE SEQUENCE [LARGE SCALE GENOMIC DNA]</scope>
    <source>
        <strain evidence="2 3">AB043B</strain>
    </source>
</reference>
<accession>A0A7Y4NQP1</accession>
<sequence>MVDLDLRVRTSSPLAVILEMESCPDAPATNVEAEVADVTEDIADAIQAALRTPRKLAHLLSSRLPVVSRELPVSPSPAPAPRDPPGPGPFASLGPALWRLNGGCYGPLSWSKSSNARGPSGI</sequence>
<feature type="region of interest" description="Disordered" evidence="1">
    <location>
        <begin position="69"/>
        <end position="93"/>
    </location>
</feature>
<keyword evidence="3" id="KW-1185">Reference proteome</keyword>
<dbReference type="AlphaFoldDB" id="A0A7Y4NQP1"/>
<protein>
    <submittedName>
        <fullName evidence="2">Uncharacterized protein</fullName>
    </submittedName>
</protein>
<proteinExistence type="predicted"/>
<feature type="compositionally biased region" description="Pro residues" evidence="1">
    <location>
        <begin position="74"/>
        <end position="88"/>
    </location>
</feature>
<evidence type="ECO:0000313" key="2">
    <source>
        <dbReference type="EMBL" id="NOK32363.1"/>
    </source>
</evidence>
<gene>
    <name evidence="2" type="ORF">HMI49_04000</name>
</gene>
<name>A0A7Y4NQP1_9BACT</name>
<dbReference type="Proteomes" id="UP000563426">
    <property type="component" value="Unassembled WGS sequence"/>
</dbReference>
<evidence type="ECO:0000256" key="1">
    <source>
        <dbReference type="SAM" id="MobiDB-lite"/>
    </source>
</evidence>
<dbReference type="RefSeq" id="WP_171433075.1">
    <property type="nucleotide sequence ID" value="NZ_JABFJV010000012.1"/>
</dbReference>
<evidence type="ECO:0000313" key="3">
    <source>
        <dbReference type="Proteomes" id="UP000563426"/>
    </source>
</evidence>